<evidence type="ECO:0000256" key="5">
    <source>
        <dbReference type="ARBA" id="ARBA00023180"/>
    </source>
</evidence>
<reference evidence="11" key="2">
    <citation type="journal article" date="2013" name="Nature">
        <title>Insights into bilaterian evolution from three spiralian genomes.</title>
        <authorList>
            <person name="Simakov O."/>
            <person name="Marletaz F."/>
            <person name="Cho S.J."/>
            <person name="Edsinger-Gonzales E."/>
            <person name="Havlak P."/>
            <person name="Hellsten U."/>
            <person name="Kuo D.H."/>
            <person name="Larsson T."/>
            <person name="Lv J."/>
            <person name="Arendt D."/>
            <person name="Savage R."/>
            <person name="Osoegawa K."/>
            <person name="de Jong P."/>
            <person name="Grimwood J."/>
            <person name="Chapman J.A."/>
            <person name="Shapiro H."/>
            <person name="Aerts A."/>
            <person name="Otillar R.P."/>
            <person name="Terry A.Y."/>
            <person name="Boore J.L."/>
            <person name="Grigoriev I.V."/>
            <person name="Lindberg D.R."/>
            <person name="Seaver E.C."/>
            <person name="Weisblat D.A."/>
            <person name="Putnam N.H."/>
            <person name="Rokhsar D.S."/>
        </authorList>
    </citation>
    <scope>NUCLEOTIDE SEQUENCE</scope>
    <source>
        <strain evidence="11">I ESC-2004</strain>
    </source>
</reference>
<evidence type="ECO:0000256" key="1">
    <source>
        <dbReference type="ARBA" id="ARBA00004141"/>
    </source>
</evidence>
<dbReference type="PANTHER" id="PTHR23252:SF29">
    <property type="entry name" value="INTEGRAL MEMBRANE PROTEIN GPR180"/>
    <property type="match status" value="1"/>
</dbReference>
<dbReference type="EnsemblMetazoa" id="CapteT229043">
    <property type="protein sequence ID" value="CapteP229043"/>
    <property type="gene ID" value="CapteG229043"/>
</dbReference>
<dbReference type="GO" id="GO:0016020">
    <property type="term" value="C:membrane"/>
    <property type="evidence" value="ECO:0007669"/>
    <property type="project" value="UniProtKB-SubCell"/>
</dbReference>
<evidence type="ECO:0000256" key="7">
    <source>
        <dbReference type="SAM" id="SignalP"/>
    </source>
</evidence>
<feature type="transmembrane region" description="Helical" evidence="6">
    <location>
        <begin position="346"/>
        <end position="369"/>
    </location>
</feature>
<dbReference type="Proteomes" id="UP000014760">
    <property type="component" value="Unassembled WGS sequence"/>
</dbReference>
<protein>
    <submittedName>
        <fullName evidence="10">Uncharacterized protein</fullName>
    </submittedName>
</protein>
<keyword evidence="2 6" id="KW-0812">Transmembrane</keyword>
<dbReference type="AlphaFoldDB" id="X2B1A4"/>
<dbReference type="GO" id="GO:0019236">
    <property type="term" value="P:response to pheromone"/>
    <property type="evidence" value="ECO:0007669"/>
    <property type="project" value="InterPro"/>
</dbReference>
<evidence type="ECO:0000256" key="4">
    <source>
        <dbReference type="ARBA" id="ARBA00023136"/>
    </source>
</evidence>
<reference evidence="10" key="3">
    <citation type="submission" date="2015-06" db="UniProtKB">
        <authorList>
            <consortium name="EnsemblMetazoa"/>
        </authorList>
    </citation>
    <scope>IDENTIFICATION</scope>
</reference>
<reference evidence="11" key="1">
    <citation type="submission" date="2012-12" db="EMBL/GenBank/DDBJ databases">
        <authorList>
            <person name="Hellsten U."/>
            <person name="Grimwood J."/>
            <person name="Chapman J.A."/>
            <person name="Shapiro H."/>
            <person name="Aerts A."/>
            <person name="Otillar R.P."/>
            <person name="Terry A.Y."/>
            <person name="Boore J.L."/>
            <person name="Simakov O."/>
            <person name="Marletaz F."/>
            <person name="Cho S.-J."/>
            <person name="Edsinger-Gonzales E."/>
            <person name="Havlak P."/>
            <person name="Kuo D.-H."/>
            <person name="Larsson T."/>
            <person name="Lv J."/>
            <person name="Arendt D."/>
            <person name="Savage R."/>
            <person name="Osoegawa K."/>
            <person name="de Jong P."/>
            <person name="Lindberg D.R."/>
            <person name="Seaver E.C."/>
            <person name="Weisblat D.A."/>
            <person name="Putnam N.H."/>
            <person name="Grigoriev I.V."/>
            <person name="Rokhsar D.S."/>
        </authorList>
    </citation>
    <scope>NUCLEOTIDE SEQUENCE</scope>
    <source>
        <strain evidence="11">I ESC-2004</strain>
    </source>
</reference>
<feature type="chain" id="PRO_5004949347" evidence="7">
    <location>
        <begin position="19"/>
        <end position="425"/>
    </location>
</feature>
<dbReference type="Pfam" id="PF21870">
    <property type="entry name" value="GP180_GOLD"/>
    <property type="match status" value="1"/>
</dbReference>
<comment type="subcellular location">
    <subcellularLocation>
        <location evidence="1">Membrane</location>
        <topology evidence="1">Multi-pass membrane protein</topology>
    </subcellularLocation>
</comment>
<evidence type="ECO:0000313" key="11">
    <source>
        <dbReference type="Proteomes" id="UP000014760"/>
    </source>
</evidence>
<feature type="transmembrane region" description="Helical" evidence="6">
    <location>
        <begin position="160"/>
        <end position="180"/>
    </location>
</feature>
<dbReference type="EMBL" id="AMQN01007807">
    <property type="status" value="NOT_ANNOTATED_CDS"/>
    <property type="molecule type" value="Genomic_DNA"/>
</dbReference>
<proteinExistence type="predicted"/>
<evidence type="ECO:0000259" key="8">
    <source>
        <dbReference type="Pfam" id="PF10192"/>
    </source>
</evidence>
<feature type="transmembrane region" description="Helical" evidence="6">
    <location>
        <begin position="237"/>
        <end position="256"/>
    </location>
</feature>
<organism evidence="10 11">
    <name type="scientific">Capitella teleta</name>
    <name type="common">Polychaete worm</name>
    <dbReference type="NCBI Taxonomy" id="283909"/>
    <lineage>
        <taxon>Eukaryota</taxon>
        <taxon>Metazoa</taxon>
        <taxon>Spiralia</taxon>
        <taxon>Lophotrochozoa</taxon>
        <taxon>Annelida</taxon>
        <taxon>Polychaeta</taxon>
        <taxon>Sedentaria</taxon>
        <taxon>Scolecida</taxon>
        <taxon>Capitellidae</taxon>
        <taxon>Capitella</taxon>
    </lineage>
</organism>
<keyword evidence="4 6" id="KW-0472">Membrane</keyword>
<accession>X2B1A4</accession>
<dbReference type="OMA" id="DHSCTEK"/>
<evidence type="ECO:0000259" key="9">
    <source>
        <dbReference type="Pfam" id="PF21870"/>
    </source>
</evidence>
<dbReference type="HOGENOM" id="CLU_040652_0_0_1"/>
<evidence type="ECO:0000256" key="3">
    <source>
        <dbReference type="ARBA" id="ARBA00022989"/>
    </source>
</evidence>
<keyword evidence="5" id="KW-0325">Glycoprotein</keyword>
<dbReference type="Pfam" id="PF10192">
    <property type="entry name" value="GPR180-TMEM145_TM"/>
    <property type="match status" value="1"/>
</dbReference>
<dbReference type="InterPro" id="IPR019336">
    <property type="entry name" value="GPR180/TMEM145_TM"/>
</dbReference>
<keyword evidence="11" id="KW-1185">Reference proteome</keyword>
<keyword evidence="3 6" id="KW-1133">Transmembrane helix</keyword>
<feature type="domain" description="GPR180-like N-terminal" evidence="9">
    <location>
        <begin position="20"/>
        <end position="120"/>
    </location>
</feature>
<feature type="transmembrane region" description="Helical" evidence="6">
    <location>
        <begin position="277"/>
        <end position="295"/>
    </location>
</feature>
<dbReference type="InterPro" id="IPR053880">
    <property type="entry name" value="GPR180-like_N"/>
</dbReference>
<feature type="transmembrane region" description="Helical" evidence="6">
    <location>
        <begin position="192"/>
        <end position="217"/>
    </location>
</feature>
<dbReference type="GO" id="GO:0007186">
    <property type="term" value="P:G protein-coupled receptor signaling pathway"/>
    <property type="evidence" value="ECO:0007669"/>
    <property type="project" value="InterPro"/>
</dbReference>
<keyword evidence="7" id="KW-0732">Signal</keyword>
<evidence type="ECO:0000313" key="10">
    <source>
        <dbReference type="EnsemblMetazoa" id="CapteP229043"/>
    </source>
</evidence>
<evidence type="ECO:0000256" key="2">
    <source>
        <dbReference type="ARBA" id="ARBA00022692"/>
    </source>
</evidence>
<dbReference type="InterPro" id="IPR047831">
    <property type="entry name" value="GPR180/TMEM145"/>
</dbReference>
<feature type="domain" description="GPR180/TMEM145 transmembrane" evidence="8">
    <location>
        <begin position="164"/>
        <end position="388"/>
    </location>
</feature>
<evidence type="ECO:0000256" key="6">
    <source>
        <dbReference type="SAM" id="Phobius"/>
    </source>
</evidence>
<feature type="signal peptide" evidence="7">
    <location>
        <begin position="1"/>
        <end position="18"/>
    </location>
</feature>
<feature type="transmembrane region" description="Helical" evidence="6">
    <location>
        <begin position="307"/>
        <end position="325"/>
    </location>
</feature>
<name>X2B1A4_CAPTE</name>
<dbReference type="PANTHER" id="PTHR23252">
    <property type="entry name" value="INTIMAL THICKNESS RECEPTOR-RELATED"/>
    <property type="match status" value="1"/>
</dbReference>
<sequence length="425" mass="48589">MTSLFLLLLWFSVHLTFSKTTSGVFNSQSTIREKGHYITSFCFHGGNGTVLYKFNVTADASFYLFLDEDWQEALDHDNCQSKLGLARLIDNLTDSEGNFTVSPFTKPRRWHIIMADRLTCGSEETESQSIISYEIQTLNPDSLHNPTDHCSCEELGLLRFFQLLTLVYFLSGCICAPKIWEALRKQGPMHVLLIILNLVTLTQGIAALFTTLILRSYTIDGETSPWLEFFTLVLDQFAQYLALVLLLSLSIGRDMAGASLDLISHYHKLSDKPTLKIIQFLAILQIIFILTNLFSQRDLQFPLDPGLPNLCLLAARAMLAIAMATRLQKFVQGERSVLKRHFYSGFNRNCLMWFLCYPLFHLVSFIFSPYFRPKFILLSVESIECLACLLQYRLLISRSLYWEVSSLSSYLPLRMDKSFGAKLYS</sequence>